<dbReference type="InterPro" id="IPR034141">
    <property type="entry name" value="TOPRIM_RNase_M5-like"/>
</dbReference>
<sequence length="204" mass="22834">MIHIKEAIIVEGKYDRERLKKVTDAPVICTGGFRLYKSPDLIESIRHLAQTRGIIILTDSDRAGFRIRNYLKRRLGNQCSIKNAYIPAIPGKERRKEKPGKEGLLGVEGMDYSALEKILAAATEMNTVATEQVRLVTKADLFADGFSGHNDSAARRAQLAAQLHLPPRISTNALLELLNKTGGYPAYQKVIQEYYANQKEQPLK</sequence>
<dbReference type="CDD" id="cd01027">
    <property type="entry name" value="TOPRIM_RNase_M5_like"/>
    <property type="match status" value="1"/>
</dbReference>
<reference evidence="2" key="1">
    <citation type="submission" date="2020-10" db="EMBL/GenBank/DDBJ databases">
        <title>ChiBAC.</title>
        <authorList>
            <person name="Zenner C."/>
            <person name="Hitch T.C.A."/>
            <person name="Clavel T."/>
        </authorList>
    </citation>
    <scope>NUCLEOTIDE SEQUENCE</scope>
    <source>
        <strain evidence="2">DSM 107454</strain>
    </source>
</reference>
<comment type="caution">
    <text evidence="2">The sequence shown here is derived from an EMBL/GenBank/DDBJ whole genome shotgun (WGS) entry which is preliminary data.</text>
</comment>
<dbReference type="Proteomes" id="UP000806542">
    <property type="component" value="Unassembled WGS sequence"/>
</dbReference>
<dbReference type="SMART" id="SM00493">
    <property type="entry name" value="TOPRIM"/>
    <property type="match status" value="1"/>
</dbReference>
<dbReference type="PANTHER" id="PTHR39156:SF2">
    <property type="entry name" value="DNA PRIMASE (BACTERIAL TYPE) AND SMALL PRIMASE-LIKE PROTEINS"/>
    <property type="match status" value="1"/>
</dbReference>
<feature type="domain" description="Toprim" evidence="1">
    <location>
        <begin position="5"/>
        <end position="87"/>
    </location>
</feature>
<dbReference type="Pfam" id="PF13331">
    <property type="entry name" value="DUF4093"/>
    <property type="match status" value="1"/>
</dbReference>
<dbReference type="EMBL" id="JADCKB010000029">
    <property type="protein sequence ID" value="MBE5040963.1"/>
    <property type="molecule type" value="Genomic_DNA"/>
</dbReference>
<dbReference type="PROSITE" id="PS50880">
    <property type="entry name" value="TOPRIM"/>
    <property type="match status" value="1"/>
</dbReference>
<organism evidence="2 3">
    <name type="scientific">Ructibacterium gallinarum</name>
    <dbReference type="NCBI Taxonomy" id="2779355"/>
    <lineage>
        <taxon>Bacteria</taxon>
        <taxon>Bacillati</taxon>
        <taxon>Bacillota</taxon>
        <taxon>Clostridia</taxon>
        <taxon>Eubacteriales</taxon>
        <taxon>Oscillospiraceae</taxon>
        <taxon>Ructibacterium</taxon>
    </lineage>
</organism>
<dbReference type="AlphaFoldDB" id="A0A9D5RCG0"/>
<evidence type="ECO:0000313" key="3">
    <source>
        <dbReference type="Proteomes" id="UP000806542"/>
    </source>
</evidence>
<dbReference type="InterPro" id="IPR025156">
    <property type="entry name" value="RNase_M5_C"/>
</dbReference>
<dbReference type="SUPFAM" id="SSF110455">
    <property type="entry name" value="Toprim domain"/>
    <property type="match status" value="1"/>
</dbReference>
<dbReference type="Pfam" id="PF01751">
    <property type="entry name" value="Toprim"/>
    <property type="match status" value="1"/>
</dbReference>
<dbReference type="RefSeq" id="WP_226393503.1">
    <property type="nucleotide sequence ID" value="NZ_JADCKB010000029.1"/>
</dbReference>
<proteinExistence type="predicted"/>
<keyword evidence="3" id="KW-1185">Reference proteome</keyword>
<dbReference type="GO" id="GO:0043822">
    <property type="term" value="F:ribonuclease M5 activity"/>
    <property type="evidence" value="ECO:0007669"/>
    <property type="project" value="TreeGrafter"/>
</dbReference>
<gene>
    <name evidence="2" type="ORF">INF28_10890</name>
</gene>
<dbReference type="GO" id="GO:0006364">
    <property type="term" value="P:rRNA processing"/>
    <property type="evidence" value="ECO:0007669"/>
    <property type="project" value="TreeGrafter"/>
</dbReference>
<accession>A0A9D5RCG0</accession>
<dbReference type="InterPro" id="IPR006171">
    <property type="entry name" value="TOPRIM_dom"/>
</dbReference>
<dbReference type="Gene3D" id="3.40.1360.10">
    <property type="match status" value="1"/>
</dbReference>
<protein>
    <submittedName>
        <fullName evidence="2">DUF4093 domain-containing protein</fullName>
    </submittedName>
</protein>
<evidence type="ECO:0000259" key="1">
    <source>
        <dbReference type="PROSITE" id="PS50880"/>
    </source>
</evidence>
<evidence type="ECO:0000313" key="2">
    <source>
        <dbReference type="EMBL" id="MBE5040963.1"/>
    </source>
</evidence>
<name>A0A9D5RCG0_9FIRM</name>
<dbReference type="PANTHER" id="PTHR39156">
    <property type="entry name" value="RIBONUCLEASE M5"/>
    <property type="match status" value="1"/>
</dbReference>